<comment type="caution">
    <text evidence="5">The sequence shown here is derived from an EMBL/GenBank/DDBJ whole genome shotgun (WGS) entry which is preliminary data.</text>
</comment>
<dbReference type="NCBIfam" id="TIGR00553">
    <property type="entry name" value="pabB"/>
    <property type="match status" value="1"/>
</dbReference>
<dbReference type="InterPro" id="IPR005801">
    <property type="entry name" value="ADC_synthase"/>
</dbReference>
<dbReference type="InterPro" id="IPR019999">
    <property type="entry name" value="Anth_synth_I-like"/>
</dbReference>
<dbReference type="PANTHER" id="PTHR11236:SF50">
    <property type="entry name" value="AMINODEOXYCHORISMATE SYNTHASE COMPONENT 1"/>
    <property type="match status" value="1"/>
</dbReference>
<dbReference type="RefSeq" id="WP_380703055.1">
    <property type="nucleotide sequence ID" value="NZ_JBHSAP010000007.1"/>
</dbReference>
<evidence type="ECO:0000259" key="3">
    <source>
        <dbReference type="Pfam" id="PF00425"/>
    </source>
</evidence>
<evidence type="ECO:0000313" key="5">
    <source>
        <dbReference type="EMBL" id="MFC4076319.1"/>
    </source>
</evidence>
<reference evidence="6" key="1">
    <citation type="journal article" date="2019" name="Int. J. Syst. Evol. Microbiol.">
        <title>The Global Catalogue of Microorganisms (GCM) 10K type strain sequencing project: providing services to taxonomists for standard genome sequencing and annotation.</title>
        <authorList>
            <consortium name="The Broad Institute Genomics Platform"/>
            <consortium name="The Broad Institute Genome Sequencing Center for Infectious Disease"/>
            <person name="Wu L."/>
            <person name="Ma J."/>
        </authorList>
    </citation>
    <scope>NUCLEOTIDE SEQUENCE [LARGE SCALE GENOMIC DNA]</scope>
    <source>
        <strain evidence="6">IBRC-M 10813</strain>
    </source>
</reference>
<evidence type="ECO:0000259" key="4">
    <source>
        <dbReference type="Pfam" id="PF04715"/>
    </source>
</evidence>
<gene>
    <name evidence="5" type="primary">pabB</name>
    <name evidence="5" type="ORF">ACFOUO_05780</name>
</gene>
<dbReference type="SUPFAM" id="SSF56322">
    <property type="entry name" value="ADC synthase"/>
    <property type="match status" value="1"/>
</dbReference>
<dbReference type="PRINTS" id="PR00095">
    <property type="entry name" value="ANTSNTHASEI"/>
</dbReference>
<dbReference type="Pfam" id="PF00425">
    <property type="entry name" value="Chorismate_bind"/>
    <property type="match status" value="1"/>
</dbReference>
<organism evidence="5 6">
    <name type="scientific">Salinithrix halophila</name>
    <dbReference type="NCBI Taxonomy" id="1485204"/>
    <lineage>
        <taxon>Bacteria</taxon>
        <taxon>Bacillati</taxon>
        <taxon>Bacillota</taxon>
        <taxon>Bacilli</taxon>
        <taxon>Bacillales</taxon>
        <taxon>Thermoactinomycetaceae</taxon>
        <taxon>Salinithrix</taxon>
    </lineage>
</organism>
<dbReference type="InterPro" id="IPR005802">
    <property type="entry name" value="ADC_synth_comp_1"/>
</dbReference>
<dbReference type="PANTHER" id="PTHR11236">
    <property type="entry name" value="AMINOBENZOATE/ANTHRANILATE SYNTHASE"/>
    <property type="match status" value="1"/>
</dbReference>
<feature type="domain" description="Chorismate-utilising enzyme C-terminal" evidence="3">
    <location>
        <begin position="180"/>
        <end position="436"/>
    </location>
</feature>
<dbReference type="InterPro" id="IPR015890">
    <property type="entry name" value="Chorismate_C"/>
</dbReference>
<proteinExistence type="predicted"/>
<dbReference type="Gene3D" id="3.60.120.10">
    <property type="entry name" value="Anthranilate synthase"/>
    <property type="match status" value="1"/>
</dbReference>
<dbReference type="GO" id="GO:0046820">
    <property type="term" value="F:4-amino-4-deoxychorismate synthase activity"/>
    <property type="evidence" value="ECO:0007669"/>
    <property type="project" value="UniProtKB-EC"/>
</dbReference>
<evidence type="ECO:0000256" key="2">
    <source>
        <dbReference type="ARBA" id="ARBA00022679"/>
    </source>
</evidence>
<dbReference type="InterPro" id="IPR006805">
    <property type="entry name" value="Anth_synth_I_N"/>
</dbReference>
<dbReference type="Pfam" id="PF04715">
    <property type="entry name" value="Anth_synt_I_N"/>
    <property type="match status" value="1"/>
</dbReference>
<name>A0ABV8JK30_9BACL</name>
<sequence length="459" mass="51209">MDIAWKRVTRLWDGTLLFRHLTVGSKEAVFLDSCGRGRYAVLAWDPLRMEALETGDCRDPFTILDEMLDGVPAADTPEDAPPFISGVIGYLGYESGWDRERIGPPKKRRKGIPDACLMVPGKMVILDIEAGETWVAVMTWGQEAGSLLDELLERLNRAPLSEAEPTPGRLLVPMTPEIGREEYRKRVQRVQEYISRGDIYQANLSYRVEGRLRGEPWELYRFLREANPGAYAAFLRFPGFGVLSSSPEQFLRWSGKEIETKPIKGTRPRGGSEREDRQLRKELAQSEKDRAELVMIVDLERNDFGKFCEIGSVAVPELFSIEPHPTVWHQSAVVKGRLPSGISAGRILRDVFPGGSITGAPKLRSMQVIHELEDGRRGVYTGSIGYVDARGSAEWNIAIRTMTWIGTKEATLSYHVGGGIVADSDPELEYAETLAKGRGMQKAIDVWTAAGVNEEPVPH</sequence>
<evidence type="ECO:0000313" key="6">
    <source>
        <dbReference type="Proteomes" id="UP001595843"/>
    </source>
</evidence>
<dbReference type="Proteomes" id="UP001595843">
    <property type="component" value="Unassembled WGS sequence"/>
</dbReference>
<accession>A0ABV8JK30</accession>
<keyword evidence="6" id="KW-1185">Reference proteome</keyword>
<feature type="domain" description="Anthranilate synthase component I N-terminal" evidence="4">
    <location>
        <begin position="25"/>
        <end position="133"/>
    </location>
</feature>
<keyword evidence="5" id="KW-0032">Aminotransferase</keyword>
<evidence type="ECO:0000256" key="1">
    <source>
        <dbReference type="ARBA" id="ARBA00013139"/>
    </source>
</evidence>
<keyword evidence="2 5" id="KW-0808">Transferase</keyword>
<protein>
    <recommendedName>
        <fullName evidence="1">aminodeoxychorismate synthase</fullName>
        <ecNumber evidence="1">2.6.1.85</ecNumber>
    </recommendedName>
</protein>
<dbReference type="EMBL" id="JBHSAP010000007">
    <property type="protein sequence ID" value="MFC4076319.1"/>
    <property type="molecule type" value="Genomic_DNA"/>
</dbReference>
<dbReference type="EC" id="2.6.1.85" evidence="1"/>